<protein>
    <submittedName>
        <fullName evidence="1">Uncharacterized protein</fullName>
    </submittedName>
</protein>
<dbReference type="InterPro" id="IPR023296">
    <property type="entry name" value="Glyco_hydro_beta-prop_sf"/>
</dbReference>
<dbReference type="Proteomes" id="UP001153404">
    <property type="component" value="Unassembled WGS sequence"/>
</dbReference>
<name>A0A9X4QXW1_9BACL</name>
<evidence type="ECO:0000313" key="1">
    <source>
        <dbReference type="EMBL" id="MDG0813972.1"/>
    </source>
</evidence>
<keyword evidence="2" id="KW-1185">Reference proteome</keyword>
<organism evidence="1 2">
    <name type="scientific">Cohnella rhizosphaerae</name>
    <dbReference type="NCBI Taxonomy" id="1457232"/>
    <lineage>
        <taxon>Bacteria</taxon>
        <taxon>Bacillati</taxon>
        <taxon>Bacillota</taxon>
        <taxon>Bacilli</taxon>
        <taxon>Bacillales</taxon>
        <taxon>Paenibacillaceae</taxon>
        <taxon>Cohnella</taxon>
    </lineage>
</organism>
<dbReference type="AlphaFoldDB" id="A0A9X4QXW1"/>
<evidence type="ECO:0000313" key="2">
    <source>
        <dbReference type="Proteomes" id="UP001153404"/>
    </source>
</evidence>
<sequence>MPDSNNPAPWIGSDGRVLLAFRHGPHMRIGMAEAEAFNGAYRVVQEDLVPGKKLEDPFLFSRGGRFEMILEDNGGSVSGYERYGVHLVSDDGLTGWRPHESVIAYDHSLVREDGVITLADRRERPQLLFDEYGRATHLFYGRQGWRRDLERGSTFIGGLTAV</sequence>
<dbReference type="RefSeq" id="WP_277538510.1">
    <property type="nucleotide sequence ID" value="NZ_JAPDIA010000009.1"/>
</dbReference>
<proteinExistence type="predicted"/>
<dbReference type="EMBL" id="JAPDIA010000009">
    <property type="protein sequence ID" value="MDG0813972.1"/>
    <property type="molecule type" value="Genomic_DNA"/>
</dbReference>
<gene>
    <name evidence="1" type="ORF">OMP40_35295</name>
</gene>
<dbReference type="SUPFAM" id="SSF75005">
    <property type="entry name" value="Arabinanase/levansucrase/invertase"/>
    <property type="match status" value="1"/>
</dbReference>
<reference evidence="1" key="1">
    <citation type="submission" date="2022-10" db="EMBL/GenBank/DDBJ databases">
        <title>Comparative genomic analysis of Cohnella hashimotonis sp. nov., isolated from the International Space Station.</title>
        <authorList>
            <person name="Simpson A."/>
            <person name="Venkateswaran K."/>
        </authorList>
    </citation>
    <scope>NUCLEOTIDE SEQUENCE</scope>
    <source>
        <strain evidence="1">DSM 28161</strain>
    </source>
</reference>
<comment type="caution">
    <text evidence="1">The sequence shown here is derived from an EMBL/GenBank/DDBJ whole genome shotgun (WGS) entry which is preliminary data.</text>
</comment>
<accession>A0A9X4QXW1</accession>